<dbReference type="Proteomes" id="UP000461276">
    <property type="component" value="Unassembled WGS sequence"/>
</dbReference>
<dbReference type="EMBL" id="WKMY01000005">
    <property type="protein sequence ID" value="MRY93554.1"/>
    <property type="molecule type" value="Genomic_DNA"/>
</dbReference>
<comment type="caution">
    <text evidence="1">The sequence shown here is derived from an EMBL/GenBank/DDBJ whole genome shotgun (WGS) entry which is preliminary data.</text>
</comment>
<sequence>MSRSVQSIDLFIDKYTPKTEVVKARGFICPSCNGSGGFQEEIGRDDYRWKTCPRCDGTGRMRAVVTVDWKADYDS</sequence>
<reference evidence="1 2" key="1">
    <citation type="journal article" date="2019" name="Nat. Med.">
        <title>A library of human gut bacterial isolates paired with longitudinal multiomics data enables mechanistic microbiome research.</title>
        <authorList>
            <person name="Poyet M."/>
            <person name="Groussin M."/>
            <person name="Gibbons S.M."/>
            <person name="Avila-Pacheco J."/>
            <person name="Jiang X."/>
            <person name="Kearney S.M."/>
            <person name="Perrotta A.R."/>
            <person name="Berdy B."/>
            <person name="Zhao S."/>
            <person name="Lieberman T.D."/>
            <person name="Swanson P.K."/>
            <person name="Smith M."/>
            <person name="Roesemann S."/>
            <person name="Alexander J.E."/>
            <person name="Rich S.A."/>
            <person name="Livny J."/>
            <person name="Vlamakis H."/>
            <person name="Clish C."/>
            <person name="Bullock K."/>
            <person name="Deik A."/>
            <person name="Scott J."/>
            <person name="Pierce K.A."/>
            <person name="Xavier R.J."/>
            <person name="Alm E.J."/>
        </authorList>
    </citation>
    <scope>NUCLEOTIDE SEQUENCE [LARGE SCALE GENOMIC DNA]</scope>
    <source>
        <strain evidence="1 2">BIOML-A9</strain>
    </source>
</reference>
<dbReference type="InterPro" id="IPR036410">
    <property type="entry name" value="HSP_DnaJ_Cys-rich_dom_sf"/>
</dbReference>
<dbReference type="AlphaFoldDB" id="A0A7K0GVC5"/>
<organism evidence="1 2">
    <name type="scientific">Parabacteroides distasonis</name>
    <dbReference type="NCBI Taxonomy" id="823"/>
    <lineage>
        <taxon>Bacteria</taxon>
        <taxon>Pseudomonadati</taxon>
        <taxon>Bacteroidota</taxon>
        <taxon>Bacteroidia</taxon>
        <taxon>Bacteroidales</taxon>
        <taxon>Tannerellaceae</taxon>
        <taxon>Parabacteroides</taxon>
    </lineage>
</organism>
<dbReference type="Gene3D" id="6.20.20.10">
    <property type="match status" value="1"/>
</dbReference>
<dbReference type="SUPFAM" id="SSF57938">
    <property type="entry name" value="DnaJ/Hsp40 cysteine-rich domain"/>
    <property type="match status" value="1"/>
</dbReference>
<protein>
    <submittedName>
        <fullName evidence="1">Uncharacterized protein</fullName>
    </submittedName>
</protein>
<gene>
    <name evidence="1" type="ORF">GKD67_10010</name>
</gene>
<name>A0A7K0GVC5_PARDI</name>
<evidence type="ECO:0000313" key="1">
    <source>
        <dbReference type="EMBL" id="MRY93554.1"/>
    </source>
</evidence>
<evidence type="ECO:0000313" key="2">
    <source>
        <dbReference type="Proteomes" id="UP000461276"/>
    </source>
</evidence>
<dbReference type="RefSeq" id="WP_005647447.1">
    <property type="nucleotide sequence ID" value="NZ_CP103162.1"/>
</dbReference>
<proteinExistence type="predicted"/>
<accession>A0A7K0GVC5</accession>